<dbReference type="OrthoDB" id="2949382at2759"/>
<evidence type="ECO:0000256" key="7">
    <source>
        <dbReference type="SAM" id="Phobius"/>
    </source>
</evidence>
<feature type="transmembrane region" description="Helical" evidence="7">
    <location>
        <begin position="473"/>
        <end position="494"/>
    </location>
</feature>
<dbReference type="FunFam" id="1.20.1250.20:FF:000057">
    <property type="entry name" value="MFS general substrate transporter"/>
    <property type="match status" value="1"/>
</dbReference>
<dbReference type="Proteomes" id="UP000812287">
    <property type="component" value="Unassembled WGS sequence"/>
</dbReference>
<organism evidence="9 10">
    <name type="scientific">Guyanagaster necrorhizus</name>
    <dbReference type="NCBI Taxonomy" id="856835"/>
    <lineage>
        <taxon>Eukaryota</taxon>
        <taxon>Fungi</taxon>
        <taxon>Dikarya</taxon>
        <taxon>Basidiomycota</taxon>
        <taxon>Agaricomycotina</taxon>
        <taxon>Agaricomycetes</taxon>
        <taxon>Agaricomycetidae</taxon>
        <taxon>Agaricales</taxon>
        <taxon>Marasmiineae</taxon>
        <taxon>Physalacriaceae</taxon>
        <taxon>Guyanagaster</taxon>
    </lineage>
</organism>
<gene>
    <name evidence="9" type="ORF">BT62DRAFT_1037172</name>
</gene>
<feature type="transmembrane region" description="Helical" evidence="7">
    <location>
        <begin position="410"/>
        <end position="428"/>
    </location>
</feature>
<feature type="transmembrane region" description="Helical" evidence="7">
    <location>
        <begin position="378"/>
        <end position="398"/>
    </location>
</feature>
<dbReference type="EMBL" id="MU250551">
    <property type="protein sequence ID" value="KAG7442424.1"/>
    <property type="molecule type" value="Genomic_DNA"/>
</dbReference>
<feature type="transmembrane region" description="Helical" evidence="7">
    <location>
        <begin position="210"/>
        <end position="231"/>
    </location>
</feature>
<dbReference type="PROSITE" id="PS50850">
    <property type="entry name" value="MFS"/>
    <property type="match status" value="1"/>
</dbReference>
<feature type="transmembrane region" description="Helical" evidence="7">
    <location>
        <begin position="151"/>
        <end position="170"/>
    </location>
</feature>
<sequence length="510" mass="56206">MPAYTVDSHSSKPPVAGNSSNFPTFFDDKQEEAVIAVNSDDLVDPAAERRYLYHRFAKKKYHLSCCRPRLLQRLDLRIMPMMVLLIMLNFLAGNNIGNARILNSDTGDSIPQSLHMTDPQFRIVLMLFFISCALFETPSTYMLKYFSPPHWLAFLALGWGATGMVIAASHNYGTLLFLRVLLGAFEAGLLPGAIYFLTFWYRFKERAVRVALMLSAYALGGILSGFIAYGVGHLNGALGLEGWRWLFIIEGAPACFLALALFFLLPSYPENASWLSPKDRTLSVIRLKDETSRSTGNAKLTWDGAKATLKDGRLYLHYLAYTADGITLSSLSLFLPTLVNGLGYEGLDAQLFTIPPLALALFVSVAISCAADRYQSRSMLVLVLLVCGGATFFVQAVLPPTCFKVRYAMINLGTMFSYTVSPLLLTWLSGNLRDTDAVTLAIPMNFTFGVLIGQITGIFIYKSSEAPGYPTGHYTNGTVLIVGALCVGILRVIYTKRNMALGIGQSQWIV</sequence>
<dbReference type="Pfam" id="PF07690">
    <property type="entry name" value="MFS_1"/>
    <property type="match status" value="1"/>
</dbReference>
<evidence type="ECO:0000256" key="1">
    <source>
        <dbReference type="ARBA" id="ARBA00004141"/>
    </source>
</evidence>
<evidence type="ECO:0000256" key="3">
    <source>
        <dbReference type="ARBA" id="ARBA00022692"/>
    </source>
</evidence>
<feature type="transmembrane region" description="Helical" evidence="7">
    <location>
        <begin position="440"/>
        <end position="461"/>
    </location>
</feature>
<dbReference type="GO" id="GO:0016020">
    <property type="term" value="C:membrane"/>
    <property type="evidence" value="ECO:0007669"/>
    <property type="project" value="UniProtKB-SubCell"/>
</dbReference>
<protein>
    <submittedName>
        <fullName evidence="9">MFS general substrate transporter</fullName>
    </submittedName>
</protein>
<accession>A0A9P7VM45</accession>
<evidence type="ECO:0000256" key="2">
    <source>
        <dbReference type="ARBA" id="ARBA00022448"/>
    </source>
</evidence>
<dbReference type="RefSeq" id="XP_043035924.1">
    <property type="nucleotide sequence ID" value="XM_043178394.1"/>
</dbReference>
<keyword evidence="10" id="KW-1185">Reference proteome</keyword>
<evidence type="ECO:0000256" key="4">
    <source>
        <dbReference type="ARBA" id="ARBA00022989"/>
    </source>
</evidence>
<dbReference type="AlphaFoldDB" id="A0A9P7VM45"/>
<dbReference type="PANTHER" id="PTHR43791:SF49">
    <property type="entry name" value="TRANSPORTER, PUTATIVE (AFU_ORTHOLOGUE AFUA_4G04250)-RELATED"/>
    <property type="match status" value="1"/>
</dbReference>
<reference evidence="9" key="1">
    <citation type="submission" date="2020-11" db="EMBL/GenBank/DDBJ databases">
        <title>Adaptations for nitrogen fixation in a non-lichenized fungal sporocarp promotes dispersal by wood-feeding termites.</title>
        <authorList>
            <consortium name="DOE Joint Genome Institute"/>
            <person name="Koch R.A."/>
            <person name="Yoon G."/>
            <person name="Arayal U."/>
            <person name="Lail K."/>
            <person name="Amirebrahimi M."/>
            <person name="Labutti K."/>
            <person name="Lipzen A."/>
            <person name="Riley R."/>
            <person name="Barry K."/>
            <person name="Henrissat B."/>
            <person name="Grigoriev I.V."/>
            <person name="Herr J.R."/>
            <person name="Aime M.C."/>
        </authorList>
    </citation>
    <scope>NUCLEOTIDE SEQUENCE</scope>
    <source>
        <strain evidence="9">MCA 3950</strain>
    </source>
</reference>
<feature type="transmembrane region" description="Helical" evidence="7">
    <location>
        <begin position="351"/>
        <end position="371"/>
    </location>
</feature>
<evidence type="ECO:0000313" key="10">
    <source>
        <dbReference type="Proteomes" id="UP000812287"/>
    </source>
</evidence>
<dbReference type="InterPro" id="IPR036259">
    <property type="entry name" value="MFS_trans_sf"/>
</dbReference>
<feature type="region of interest" description="Disordered" evidence="6">
    <location>
        <begin position="1"/>
        <end position="22"/>
    </location>
</feature>
<keyword evidence="5 7" id="KW-0472">Membrane</keyword>
<evidence type="ECO:0000259" key="8">
    <source>
        <dbReference type="PROSITE" id="PS50850"/>
    </source>
</evidence>
<evidence type="ECO:0000313" key="9">
    <source>
        <dbReference type="EMBL" id="KAG7442424.1"/>
    </source>
</evidence>
<comment type="caution">
    <text evidence="9">The sequence shown here is derived from an EMBL/GenBank/DDBJ whole genome shotgun (WGS) entry which is preliminary data.</text>
</comment>
<dbReference type="SUPFAM" id="SSF103473">
    <property type="entry name" value="MFS general substrate transporter"/>
    <property type="match status" value="1"/>
</dbReference>
<keyword evidence="3 7" id="KW-0812">Transmembrane</keyword>
<proteinExistence type="predicted"/>
<name>A0A9P7VM45_9AGAR</name>
<dbReference type="GeneID" id="66100684"/>
<feature type="transmembrane region" description="Helical" evidence="7">
    <location>
        <begin position="318"/>
        <end position="339"/>
    </location>
</feature>
<comment type="subcellular location">
    <subcellularLocation>
        <location evidence="1">Membrane</location>
        <topology evidence="1">Multi-pass membrane protein</topology>
    </subcellularLocation>
</comment>
<feature type="transmembrane region" description="Helical" evidence="7">
    <location>
        <begin position="78"/>
        <end position="101"/>
    </location>
</feature>
<feature type="transmembrane region" description="Helical" evidence="7">
    <location>
        <begin position="176"/>
        <end position="198"/>
    </location>
</feature>
<feature type="domain" description="Major facilitator superfamily (MFS) profile" evidence="8">
    <location>
        <begin position="81"/>
        <end position="510"/>
    </location>
</feature>
<feature type="transmembrane region" description="Helical" evidence="7">
    <location>
        <begin position="243"/>
        <end position="265"/>
    </location>
</feature>
<dbReference type="PANTHER" id="PTHR43791">
    <property type="entry name" value="PERMEASE-RELATED"/>
    <property type="match status" value="1"/>
</dbReference>
<keyword evidence="2" id="KW-0813">Transport</keyword>
<dbReference type="Gene3D" id="1.20.1250.20">
    <property type="entry name" value="MFS general substrate transporter like domains"/>
    <property type="match status" value="2"/>
</dbReference>
<feature type="transmembrane region" description="Helical" evidence="7">
    <location>
        <begin position="121"/>
        <end position="139"/>
    </location>
</feature>
<keyword evidence="4 7" id="KW-1133">Transmembrane helix</keyword>
<evidence type="ECO:0000256" key="6">
    <source>
        <dbReference type="SAM" id="MobiDB-lite"/>
    </source>
</evidence>
<evidence type="ECO:0000256" key="5">
    <source>
        <dbReference type="ARBA" id="ARBA00023136"/>
    </source>
</evidence>
<dbReference type="InterPro" id="IPR011701">
    <property type="entry name" value="MFS"/>
</dbReference>
<dbReference type="InterPro" id="IPR020846">
    <property type="entry name" value="MFS_dom"/>
</dbReference>
<dbReference type="GO" id="GO:0022857">
    <property type="term" value="F:transmembrane transporter activity"/>
    <property type="evidence" value="ECO:0007669"/>
    <property type="project" value="InterPro"/>
</dbReference>